<dbReference type="EMBL" id="ANOG01000479">
    <property type="protein sequence ID" value="EMI19782.1"/>
    <property type="molecule type" value="Genomic_DNA"/>
</dbReference>
<evidence type="ECO:0000313" key="3">
    <source>
        <dbReference type="Proteomes" id="UP000011991"/>
    </source>
</evidence>
<reference evidence="2 3" key="1">
    <citation type="journal article" date="2013" name="Mar. Genomics">
        <title>Expression of sulfatases in Rhodopirellula baltica and the diversity of sulfatases in the genus Rhodopirellula.</title>
        <authorList>
            <person name="Wegner C.E."/>
            <person name="Richter-Heitmann T."/>
            <person name="Klindworth A."/>
            <person name="Klockow C."/>
            <person name="Richter M."/>
            <person name="Achstetter T."/>
            <person name="Glockner F.O."/>
            <person name="Harder J."/>
        </authorList>
    </citation>
    <scope>NUCLEOTIDE SEQUENCE [LARGE SCALE GENOMIC DNA]</scope>
    <source>
        <strain evidence="2 3">SM1</strain>
    </source>
</reference>
<proteinExistence type="predicted"/>
<dbReference type="Pfam" id="PF12713">
    <property type="entry name" value="DUF3806"/>
    <property type="match status" value="1"/>
</dbReference>
<evidence type="ECO:0000259" key="1">
    <source>
        <dbReference type="Pfam" id="PF12713"/>
    </source>
</evidence>
<name>M5RWM2_9BACT</name>
<protein>
    <recommendedName>
        <fullName evidence="1">DUF3806 domain-containing protein</fullName>
    </recommendedName>
</protein>
<evidence type="ECO:0000313" key="2">
    <source>
        <dbReference type="EMBL" id="EMI19782.1"/>
    </source>
</evidence>
<gene>
    <name evidence="2" type="ORF">RMSM_03292</name>
</gene>
<dbReference type="InterPro" id="IPR024266">
    <property type="entry name" value="DUF3806"/>
</dbReference>
<keyword evidence="3" id="KW-1185">Reference proteome</keyword>
<dbReference type="Proteomes" id="UP000011991">
    <property type="component" value="Unassembled WGS sequence"/>
</dbReference>
<dbReference type="Gene3D" id="1.20.120.1090">
    <property type="match status" value="1"/>
</dbReference>
<feature type="domain" description="DUF3806" evidence="1">
    <location>
        <begin position="3"/>
        <end position="54"/>
    </location>
</feature>
<organism evidence="2 3">
    <name type="scientific">Rhodopirellula maiorica SM1</name>
    <dbReference type="NCBI Taxonomy" id="1265738"/>
    <lineage>
        <taxon>Bacteria</taxon>
        <taxon>Pseudomonadati</taxon>
        <taxon>Planctomycetota</taxon>
        <taxon>Planctomycetia</taxon>
        <taxon>Pirellulales</taxon>
        <taxon>Pirellulaceae</taxon>
        <taxon>Novipirellula</taxon>
    </lineage>
</organism>
<dbReference type="RefSeq" id="WP_008697729.1">
    <property type="nucleotide sequence ID" value="NZ_ANOG01000479.1"/>
</dbReference>
<accession>M5RWM2</accession>
<sequence length="84" mass="9431">MIATRLGFEWVVATDEQGSDFAIKHPSLMVLAFPRDMIVKWVETGEAINMTELYHGVVSALEEQITDQEIHDGTPKRTRSRATG</sequence>
<dbReference type="AlphaFoldDB" id="M5RWM2"/>
<dbReference type="PATRIC" id="fig|1265738.3.peg.3284"/>
<comment type="caution">
    <text evidence="2">The sequence shown here is derived from an EMBL/GenBank/DDBJ whole genome shotgun (WGS) entry which is preliminary data.</text>
</comment>